<dbReference type="AlphaFoldDB" id="A0A8J6XUC0"/>
<proteinExistence type="predicted"/>
<comment type="caution">
    <text evidence="1">The sequence shown here is derived from an EMBL/GenBank/DDBJ whole genome shotgun (WGS) entry which is preliminary data.</text>
</comment>
<evidence type="ECO:0000313" key="1">
    <source>
        <dbReference type="EMBL" id="MBD2777756.1"/>
    </source>
</evidence>
<accession>A0A8J6XUC0</accession>
<sequence>MKAIQATGKIDAQGQLSLDHPIEGTLPSSVRVIILFAETEADTDEFWESIGKYQQRTLMSAKQLEKGLKQVLVEAGYDSKEKIIDLVQEVKREIAAERQQQQD</sequence>
<protein>
    <submittedName>
        <fullName evidence="1">Uncharacterized protein</fullName>
    </submittedName>
</protein>
<dbReference type="RefSeq" id="WP_190836824.1">
    <property type="nucleotide sequence ID" value="NZ_CAWPPI010000118.1"/>
</dbReference>
<reference evidence="1" key="1">
    <citation type="submission" date="2020-09" db="EMBL/GenBank/DDBJ databases">
        <title>Iningainema tapete sp. nov. (Scytonemataceae, Cyanobacteria) from greenhouses in central Florida (USA) produces two types of nodularin with biosynthetic potential for microcystin-LR and anabaenopeptins.</title>
        <authorList>
            <person name="Berthold D.E."/>
            <person name="Lefler F.W."/>
            <person name="Huang I.-S."/>
            <person name="Abdulla H."/>
            <person name="Zimba P.V."/>
            <person name="Laughinghouse H.D. IV."/>
        </authorList>
    </citation>
    <scope>NUCLEOTIDE SEQUENCE</scope>
    <source>
        <strain evidence="1">BLCCT55</strain>
    </source>
</reference>
<dbReference type="Proteomes" id="UP000629098">
    <property type="component" value="Unassembled WGS sequence"/>
</dbReference>
<organism evidence="1 2">
    <name type="scientific">Iningainema tapete BLCC-T55</name>
    <dbReference type="NCBI Taxonomy" id="2748662"/>
    <lineage>
        <taxon>Bacteria</taxon>
        <taxon>Bacillati</taxon>
        <taxon>Cyanobacteriota</taxon>
        <taxon>Cyanophyceae</taxon>
        <taxon>Nostocales</taxon>
        <taxon>Scytonemataceae</taxon>
        <taxon>Iningainema tapete</taxon>
    </lineage>
</organism>
<dbReference type="EMBL" id="JACXAE010000118">
    <property type="protein sequence ID" value="MBD2777756.1"/>
    <property type="molecule type" value="Genomic_DNA"/>
</dbReference>
<gene>
    <name evidence="1" type="ORF">ICL16_38380</name>
</gene>
<name>A0A8J6XUC0_9CYAN</name>
<evidence type="ECO:0000313" key="2">
    <source>
        <dbReference type="Proteomes" id="UP000629098"/>
    </source>
</evidence>
<keyword evidence="2" id="KW-1185">Reference proteome</keyword>